<dbReference type="InterPro" id="IPR051361">
    <property type="entry name" value="ThrE/Ser_Exporter"/>
</dbReference>
<accession>A0A8H9FXF2</accession>
<dbReference type="EMBL" id="BMEA01000004">
    <property type="protein sequence ID" value="GGB89316.1"/>
    <property type="molecule type" value="Genomic_DNA"/>
</dbReference>
<feature type="domain" description="Threonine/serine exporter-like N-terminal" evidence="3">
    <location>
        <begin position="23"/>
        <end position="255"/>
    </location>
</feature>
<organism evidence="4 5">
    <name type="scientific">Knoellia flava</name>
    <dbReference type="NCBI Taxonomy" id="913969"/>
    <lineage>
        <taxon>Bacteria</taxon>
        <taxon>Bacillati</taxon>
        <taxon>Actinomycetota</taxon>
        <taxon>Actinomycetes</taxon>
        <taxon>Micrococcales</taxon>
        <taxon>Intrasporangiaceae</taxon>
        <taxon>Knoellia</taxon>
    </lineage>
</organism>
<reference evidence="4" key="1">
    <citation type="journal article" date="2014" name="Int. J. Syst. Evol. Microbiol.">
        <title>Complete genome sequence of Corynebacterium casei LMG S-19264T (=DSM 44701T), isolated from a smear-ripened cheese.</title>
        <authorList>
            <consortium name="US DOE Joint Genome Institute (JGI-PGF)"/>
            <person name="Walter F."/>
            <person name="Albersmeier A."/>
            <person name="Kalinowski J."/>
            <person name="Ruckert C."/>
        </authorList>
    </citation>
    <scope>NUCLEOTIDE SEQUENCE</scope>
    <source>
        <strain evidence="4">CGMCC 1.10749</strain>
    </source>
</reference>
<dbReference type="InterPro" id="IPR010619">
    <property type="entry name" value="ThrE-like_N"/>
</dbReference>
<feature type="transmembrane region" description="Helical" evidence="2">
    <location>
        <begin position="380"/>
        <end position="405"/>
    </location>
</feature>
<keyword evidence="2" id="KW-0812">Transmembrane</keyword>
<sequence length="433" mass="44646">MSHPAAPDSHATHEDRDRRVLSWIGAGLLAGGMPVHEVEEDIRDVARSLGHPGAQVACSPTGLLVSLTSGGPSTFEQVDGGLRLDQLADVLALEAALRAGHLDPDECLSTLAGLRAQPHRYRTAGFVVGAILSGVGIGLVLAPSAASLLFTLVVAPLTPLFVLLVARDRALRTLTPFLAGFVVALLAFFAAEAGWVDAPLRTLVAPIAVLLPGALIVTGLTELAAGAMVAGSSRLAFGLVQLLLFVLGVGAALAVTDGGADLLDTASPGALGWWAPLVGLAVVTVAIALLESVPIRQAPWLATGILVTFSAQSLTLAVVEARWAGAFAGAVVAALFSTLLEYVRPELPRMVAFLPSFWLLVPGSLGLISMAQFEVGPGEAAIALVDVVVVVAAIALGVIVGAALAAPLRRLARPLGLPHLRRLMTARRRRRSA</sequence>
<evidence type="ECO:0000313" key="5">
    <source>
        <dbReference type="Proteomes" id="UP000628079"/>
    </source>
</evidence>
<evidence type="ECO:0000313" key="4">
    <source>
        <dbReference type="EMBL" id="GGB89316.1"/>
    </source>
</evidence>
<protein>
    <recommendedName>
        <fullName evidence="3">Threonine/serine exporter-like N-terminal domain-containing protein</fullName>
    </recommendedName>
</protein>
<dbReference type="RefSeq" id="WP_156971668.1">
    <property type="nucleotide sequence ID" value="NZ_BMEA01000004.1"/>
</dbReference>
<feature type="transmembrane region" description="Helical" evidence="2">
    <location>
        <begin position="124"/>
        <end position="142"/>
    </location>
</feature>
<comment type="caution">
    <text evidence="4">The sequence shown here is derived from an EMBL/GenBank/DDBJ whole genome shotgun (WGS) entry which is preliminary data.</text>
</comment>
<comment type="similarity">
    <text evidence="1">Belongs to the ThrE exporter (TC 2.A.79) family.</text>
</comment>
<feature type="transmembrane region" description="Helical" evidence="2">
    <location>
        <begin position="203"/>
        <end position="223"/>
    </location>
</feature>
<name>A0A8H9FXF2_9MICO</name>
<feature type="transmembrane region" description="Helical" evidence="2">
    <location>
        <begin position="148"/>
        <end position="166"/>
    </location>
</feature>
<dbReference type="PANTHER" id="PTHR31082:SF4">
    <property type="entry name" value="PHEROMONE-REGULATED MEMBRANE PROTEIN 10"/>
    <property type="match status" value="1"/>
</dbReference>
<evidence type="ECO:0000256" key="2">
    <source>
        <dbReference type="SAM" id="Phobius"/>
    </source>
</evidence>
<proteinExistence type="inferred from homology"/>
<gene>
    <name evidence="4" type="ORF">GCM10011314_31450</name>
</gene>
<feature type="transmembrane region" description="Helical" evidence="2">
    <location>
        <begin position="235"/>
        <end position="253"/>
    </location>
</feature>
<keyword evidence="2" id="KW-0472">Membrane</keyword>
<feature type="transmembrane region" description="Helical" evidence="2">
    <location>
        <begin position="325"/>
        <end position="343"/>
    </location>
</feature>
<evidence type="ECO:0000256" key="1">
    <source>
        <dbReference type="ARBA" id="ARBA00034125"/>
    </source>
</evidence>
<dbReference type="Proteomes" id="UP000628079">
    <property type="component" value="Unassembled WGS sequence"/>
</dbReference>
<feature type="transmembrane region" description="Helical" evidence="2">
    <location>
        <begin position="173"/>
        <end position="191"/>
    </location>
</feature>
<dbReference type="GO" id="GO:0022857">
    <property type="term" value="F:transmembrane transporter activity"/>
    <property type="evidence" value="ECO:0007669"/>
    <property type="project" value="InterPro"/>
</dbReference>
<reference evidence="4" key="2">
    <citation type="submission" date="2020-09" db="EMBL/GenBank/DDBJ databases">
        <authorList>
            <person name="Sun Q."/>
            <person name="Zhou Y."/>
        </authorList>
    </citation>
    <scope>NUCLEOTIDE SEQUENCE</scope>
    <source>
        <strain evidence="4">CGMCC 1.10749</strain>
    </source>
</reference>
<dbReference type="PANTHER" id="PTHR31082">
    <property type="entry name" value="PHEROMONE-REGULATED MEMBRANE PROTEIN 10"/>
    <property type="match status" value="1"/>
</dbReference>
<dbReference type="AlphaFoldDB" id="A0A8H9FXF2"/>
<evidence type="ECO:0000259" key="3">
    <source>
        <dbReference type="Pfam" id="PF06738"/>
    </source>
</evidence>
<dbReference type="Pfam" id="PF06738">
    <property type="entry name" value="ThrE"/>
    <property type="match status" value="1"/>
</dbReference>
<feature type="transmembrane region" description="Helical" evidence="2">
    <location>
        <begin position="350"/>
        <end position="368"/>
    </location>
</feature>
<feature type="transmembrane region" description="Helical" evidence="2">
    <location>
        <begin position="273"/>
        <end position="293"/>
    </location>
</feature>
<keyword evidence="2" id="KW-1133">Transmembrane helix</keyword>
<feature type="transmembrane region" description="Helical" evidence="2">
    <location>
        <begin position="300"/>
        <end position="319"/>
    </location>
</feature>